<evidence type="ECO:0000313" key="18">
    <source>
        <dbReference type="Proteomes" id="UP000248188"/>
    </source>
</evidence>
<comment type="subcellular location">
    <subcellularLocation>
        <location evidence="2">Cell inner membrane</location>
        <topology evidence="2">Multi-pass membrane protein</topology>
    </subcellularLocation>
</comment>
<evidence type="ECO:0000256" key="11">
    <source>
        <dbReference type="ARBA" id="ARBA00022989"/>
    </source>
</evidence>
<evidence type="ECO:0000259" key="15">
    <source>
        <dbReference type="PROSITE" id="PS50109"/>
    </source>
</evidence>
<dbReference type="PRINTS" id="PR00344">
    <property type="entry name" value="BCTRLSENSOR"/>
</dbReference>
<evidence type="ECO:0000256" key="5">
    <source>
        <dbReference type="ARBA" id="ARBA00022519"/>
    </source>
</evidence>
<dbReference type="CDD" id="cd17546">
    <property type="entry name" value="REC_hyHK_CKI1_RcsC-like"/>
    <property type="match status" value="1"/>
</dbReference>
<evidence type="ECO:0000259" key="16">
    <source>
        <dbReference type="PROSITE" id="PS50110"/>
    </source>
</evidence>
<dbReference type="SUPFAM" id="SSF52172">
    <property type="entry name" value="CheY-like"/>
    <property type="match status" value="1"/>
</dbReference>
<evidence type="ECO:0000256" key="2">
    <source>
        <dbReference type="ARBA" id="ARBA00004429"/>
    </source>
</evidence>
<evidence type="ECO:0000256" key="4">
    <source>
        <dbReference type="ARBA" id="ARBA00022475"/>
    </source>
</evidence>
<dbReference type="GO" id="GO:0005886">
    <property type="term" value="C:plasma membrane"/>
    <property type="evidence" value="ECO:0007669"/>
    <property type="project" value="UniProtKB-SubCell"/>
</dbReference>
<dbReference type="Pfam" id="PF01627">
    <property type="entry name" value="Hpt"/>
    <property type="match status" value="1"/>
</dbReference>
<dbReference type="Proteomes" id="UP000248188">
    <property type="component" value="Unassembled WGS sequence"/>
</dbReference>
<keyword evidence="8" id="KW-0812">Transmembrane</keyword>
<comment type="catalytic activity">
    <reaction evidence="1">
        <text>ATP + protein L-histidine = ADP + protein N-phospho-L-histidine.</text>
        <dbReference type="EC" id="2.7.13.3"/>
    </reaction>
</comment>
<dbReference type="GO" id="GO:0000155">
    <property type="term" value="F:phosphorelay sensor kinase activity"/>
    <property type="evidence" value="ECO:0007669"/>
    <property type="project" value="InterPro"/>
</dbReference>
<dbReference type="InterPro" id="IPR036890">
    <property type="entry name" value="HATPase_C_sf"/>
</dbReference>
<dbReference type="Pfam" id="PF00072">
    <property type="entry name" value="Response_reg"/>
    <property type="match status" value="1"/>
</dbReference>
<dbReference type="Pfam" id="PF00512">
    <property type="entry name" value="HisKA"/>
    <property type="match status" value="1"/>
</dbReference>
<evidence type="ECO:0000313" key="17">
    <source>
        <dbReference type="EMBL" id="PYC31584.1"/>
    </source>
</evidence>
<evidence type="ECO:0000256" key="6">
    <source>
        <dbReference type="ARBA" id="ARBA00022553"/>
    </source>
</evidence>
<keyword evidence="5" id="KW-0997">Cell inner membrane</keyword>
<dbReference type="CDD" id="cd16922">
    <property type="entry name" value="HATPase_EvgS-ArcB-TorS-like"/>
    <property type="match status" value="1"/>
</dbReference>
<dbReference type="InterPro" id="IPR011006">
    <property type="entry name" value="CheY-like_superfamily"/>
</dbReference>
<sequence length="574" mass="63338">MIEVLLSPSGVITLLVLLLASWLNQARLYRQRHSLRQQSGRLEQSVAALETGKRQAEEANRCKIQFLGCMSHEIRTPLNAFIGLLELILQRNRDHPQNHASLELALGAARDLRELLGDLLDISRLESGHLQLNPTWSSLRSSVDGVMGVFQALARQKNLDLSLEFKAPEPEPLVLIDTLRFKQVLANLLSNAIKFTHQGTVLVRLQLQPTMRKGHYKLLLQVLDTGIGIPREERQRLLQPFAQVDPHSQSPRDSTGLGLPISHQLCQQMGGKLSLHGRRGPGSEVRVELPLAAREGAARASPAPVPQATCMPLDILLADDHRASLTLLQEQLEYLGHRVTCVGDGVQAYEQWQEGDFDLLIVDCNMPLMNGYQLAETIRRHEALQQRPPVTLLGCSASDDTQTIQRCMNAGMHDCLLKPLDLNLLSQTLETLKALPRADSFSISTLRTLTRNQPLLALRMLKALLQCCREDRLALGLIPAGDSQALAALAHKIKGSAKMLGATSLLACCEALERVCQDNAGIEACSAASNALDRALLRFTQSLLQHLDQHRQRTPAATCPAVAPEASWNLADHR</sequence>
<keyword evidence="7" id="KW-0808">Transferase</keyword>
<evidence type="ECO:0000256" key="12">
    <source>
        <dbReference type="ARBA" id="ARBA00023012"/>
    </source>
</evidence>
<evidence type="ECO:0000256" key="14">
    <source>
        <dbReference type="PROSITE-ProRule" id="PRU00169"/>
    </source>
</evidence>
<evidence type="ECO:0000256" key="1">
    <source>
        <dbReference type="ARBA" id="ARBA00000085"/>
    </source>
</evidence>
<feature type="domain" description="Histidine kinase" evidence="15">
    <location>
        <begin position="69"/>
        <end position="293"/>
    </location>
</feature>
<dbReference type="Gene3D" id="3.30.565.10">
    <property type="entry name" value="Histidine kinase-like ATPase, C-terminal domain"/>
    <property type="match status" value="1"/>
</dbReference>
<keyword evidence="6 14" id="KW-0597">Phosphoprotein</keyword>
<dbReference type="Gene3D" id="1.10.287.130">
    <property type="match status" value="1"/>
</dbReference>
<dbReference type="FunFam" id="3.30.565.10:FF:000010">
    <property type="entry name" value="Sensor histidine kinase RcsC"/>
    <property type="match status" value="1"/>
</dbReference>
<evidence type="ECO:0000256" key="3">
    <source>
        <dbReference type="ARBA" id="ARBA00012438"/>
    </source>
</evidence>
<keyword evidence="10" id="KW-0547">Nucleotide-binding</keyword>
<dbReference type="PANTHER" id="PTHR43047">
    <property type="entry name" value="TWO-COMPONENT HISTIDINE PROTEIN KINASE"/>
    <property type="match status" value="1"/>
</dbReference>
<keyword evidence="13" id="KW-0472">Membrane</keyword>
<dbReference type="EC" id="2.7.13.3" evidence="3"/>
<dbReference type="InterPro" id="IPR036641">
    <property type="entry name" value="HPT_dom_sf"/>
</dbReference>
<accession>A0A9Q6IBK8</accession>
<feature type="modified residue" description="4-aspartylphosphate" evidence="14">
    <location>
        <position position="363"/>
    </location>
</feature>
<comment type="caution">
    <text evidence="17">The sequence shown here is derived from an EMBL/GenBank/DDBJ whole genome shotgun (WGS) entry which is preliminary data.</text>
</comment>
<dbReference type="InterPro" id="IPR003661">
    <property type="entry name" value="HisK_dim/P_dom"/>
</dbReference>
<name>A0A9Q6IBK8_9PSED</name>
<organism evidence="17 18">
    <name type="scientific">Pseudomonas protegens</name>
    <dbReference type="NCBI Taxonomy" id="380021"/>
    <lineage>
        <taxon>Bacteria</taxon>
        <taxon>Pseudomonadati</taxon>
        <taxon>Pseudomonadota</taxon>
        <taxon>Gammaproteobacteria</taxon>
        <taxon>Pseudomonadales</taxon>
        <taxon>Pseudomonadaceae</taxon>
        <taxon>Pseudomonas</taxon>
    </lineage>
</organism>
<dbReference type="InterPro" id="IPR008207">
    <property type="entry name" value="Sig_transdc_His_kin_Hpt_dom"/>
</dbReference>
<dbReference type="SMART" id="SM00388">
    <property type="entry name" value="HisKA"/>
    <property type="match status" value="1"/>
</dbReference>
<dbReference type="Gene3D" id="1.20.120.160">
    <property type="entry name" value="HPT domain"/>
    <property type="match status" value="1"/>
</dbReference>
<keyword evidence="12" id="KW-0902">Two-component regulatory system</keyword>
<reference evidence="17 18" key="1">
    <citation type="submission" date="2018-06" db="EMBL/GenBank/DDBJ databases">
        <title>Pseudomonas diversity within urban Lake Michigan freshwaters.</title>
        <authorList>
            <person name="Batrich M."/>
            <person name="Hatzopoulos T."/>
            <person name="Putonti C."/>
        </authorList>
    </citation>
    <scope>NUCLEOTIDE SEQUENCE [LARGE SCALE GENOMIC DNA]</scope>
    <source>
        <strain evidence="17 18">MB-090624</strain>
    </source>
</reference>
<dbReference type="SUPFAM" id="SSF55874">
    <property type="entry name" value="ATPase domain of HSP90 chaperone/DNA topoisomerase II/histidine kinase"/>
    <property type="match status" value="1"/>
</dbReference>
<dbReference type="InterPro" id="IPR001789">
    <property type="entry name" value="Sig_transdc_resp-reg_receiver"/>
</dbReference>
<dbReference type="CDD" id="cd00082">
    <property type="entry name" value="HisKA"/>
    <property type="match status" value="1"/>
</dbReference>
<protein>
    <recommendedName>
        <fullName evidence="3">histidine kinase</fullName>
        <ecNumber evidence="3">2.7.13.3</ecNumber>
    </recommendedName>
</protein>
<dbReference type="InterPro" id="IPR003594">
    <property type="entry name" value="HATPase_dom"/>
</dbReference>
<dbReference type="SMART" id="SM00387">
    <property type="entry name" value="HATPase_c"/>
    <property type="match status" value="1"/>
</dbReference>
<keyword evidence="10" id="KW-0067">ATP-binding</keyword>
<dbReference type="Pfam" id="PF02518">
    <property type="entry name" value="HATPase_c"/>
    <property type="match status" value="1"/>
</dbReference>
<dbReference type="RefSeq" id="WP_110653136.1">
    <property type="nucleotide sequence ID" value="NZ_QJRN01000017.1"/>
</dbReference>
<evidence type="ECO:0000256" key="7">
    <source>
        <dbReference type="ARBA" id="ARBA00022679"/>
    </source>
</evidence>
<evidence type="ECO:0000256" key="8">
    <source>
        <dbReference type="ARBA" id="ARBA00022692"/>
    </source>
</evidence>
<dbReference type="PANTHER" id="PTHR43047:SF72">
    <property type="entry name" value="OSMOSENSING HISTIDINE PROTEIN KINASE SLN1"/>
    <property type="match status" value="1"/>
</dbReference>
<dbReference type="SUPFAM" id="SSF47226">
    <property type="entry name" value="Histidine-containing phosphotransfer domain, HPT domain"/>
    <property type="match status" value="1"/>
</dbReference>
<keyword evidence="11" id="KW-1133">Transmembrane helix</keyword>
<evidence type="ECO:0000256" key="13">
    <source>
        <dbReference type="ARBA" id="ARBA00023136"/>
    </source>
</evidence>
<dbReference type="AlphaFoldDB" id="A0A9Q6IBK8"/>
<keyword evidence="4" id="KW-1003">Cell membrane</keyword>
<evidence type="ECO:0000256" key="10">
    <source>
        <dbReference type="ARBA" id="ARBA00022840"/>
    </source>
</evidence>
<dbReference type="InterPro" id="IPR004358">
    <property type="entry name" value="Sig_transdc_His_kin-like_C"/>
</dbReference>
<dbReference type="InterPro" id="IPR005467">
    <property type="entry name" value="His_kinase_dom"/>
</dbReference>
<proteinExistence type="predicted"/>
<dbReference type="SUPFAM" id="SSF47384">
    <property type="entry name" value="Homodimeric domain of signal transducing histidine kinase"/>
    <property type="match status" value="1"/>
</dbReference>
<keyword evidence="9 17" id="KW-0418">Kinase</keyword>
<feature type="domain" description="Response regulatory" evidence="16">
    <location>
        <begin position="314"/>
        <end position="433"/>
    </location>
</feature>
<evidence type="ECO:0000256" key="9">
    <source>
        <dbReference type="ARBA" id="ARBA00022777"/>
    </source>
</evidence>
<gene>
    <name evidence="17" type="ORF">DMX08_24455</name>
</gene>
<dbReference type="GO" id="GO:0009927">
    <property type="term" value="F:histidine phosphotransfer kinase activity"/>
    <property type="evidence" value="ECO:0007669"/>
    <property type="project" value="TreeGrafter"/>
</dbReference>
<dbReference type="SMART" id="SM00448">
    <property type="entry name" value="REC"/>
    <property type="match status" value="1"/>
</dbReference>
<dbReference type="Gene3D" id="3.40.50.2300">
    <property type="match status" value="1"/>
</dbReference>
<dbReference type="EMBL" id="QJRN01000017">
    <property type="protein sequence ID" value="PYC31584.1"/>
    <property type="molecule type" value="Genomic_DNA"/>
</dbReference>
<dbReference type="PROSITE" id="PS50110">
    <property type="entry name" value="RESPONSE_REGULATORY"/>
    <property type="match status" value="1"/>
</dbReference>
<dbReference type="CDD" id="cd00088">
    <property type="entry name" value="HPT"/>
    <property type="match status" value="1"/>
</dbReference>
<dbReference type="PROSITE" id="PS50109">
    <property type="entry name" value="HIS_KIN"/>
    <property type="match status" value="1"/>
</dbReference>
<dbReference type="InterPro" id="IPR036097">
    <property type="entry name" value="HisK_dim/P_sf"/>
</dbReference>